<accession>A0A395GAC7</accession>
<dbReference type="EMBL" id="MJBI02000002">
    <property type="protein sequence ID" value="RAI81019.1"/>
    <property type="molecule type" value="Genomic_DNA"/>
</dbReference>
<organism evidence="1 2">
    <name type="scientific">Macrococcoides goetzii</name>
    <dbReference type="NCBI Taxonomy" id="1891097"/>
    <lineage>
        <taxon>Bacteria</taxon>
        <taxon>Bacillati</taxon>
        <taxon>Bacillota</taxon>
        <taxon>Bacilli</taxon>
        <taxon>Bacillales</taxon>
        <taxon>Staphylococcaceae</taxon>
        <taxon>Macrococcoides</taxon>
    </lineage>
</organism>
<sequence>MKYKLIRIDKKLYTKKRNIKNVNKEYIPSVYLEAINKQKRFINDSVNVLNNIHIPNFNVSRTVTMNLETLKLPKMNFVTPNDIITETVAEVNKILNDSIKVKINLINNITASVNLDKIRETVRQITESLKQFIEYCEQYKMSMSLEYFSDYYDIYLEKNKITDEDIYITFKKHYVTIKENLIENEFYHLKKSYIKRILSNFENKRYTEVAMLSLAVIDYLTIYRACKEKRESKYKNIHNILNKHVRDNESGIEEIITQYTVLLIKSYYSIDNDLEDPKYINRNRLMHGIMDIETINKLDCIKLIYLLDVLSSMNIHFVE</sequence>
<name>A0A395GAC7_9STAP</name>
<evidence type="ECO:0000313" key="1">
    <source>
        <dbReference type="EMBL" id="RAI81019.1"/>
    </source>
</evidence>
<dbReference type="AlphaFoldDB" id="A0A395GAC7"/>
<reference evidence="1 2" key="1">
    <citation type="journal article" date="2018" name="Front. Microbiol.">
        <title>Description and Comparative Genomics of Macrococcus caseolyticus subsp. hominis subsp. nov., Macrococcus goetzii sp. nov., Macrococcus epidermidis sp. nov., and Macrococcus bohemicus sp. nov., Novel Macrococci From Human Clinical Material With Virulence Potential and Suspected Uptake of Foreign DNA by Natural Transformation.</title>
        <authorList>
            <person name="Maslanova I."/>
            <person name="Wertheimer Z."/>
            <person name="Sedlacek I."/>
            <person name="Svec P."/>
            <person name="Indrakova A."/>
            <person name="Kovarovic V."/>
            <person name="Schumann P."/>
            <person name="Sproer C."/>
            <person name="Kralova S."/>
            <person name="Sedo O."/>
            <person name="Kristofova L."/>
            <person name="Vrbovska V."/>
            <person name="Fuzik T."/>
            <person name="Petras P."/>
            <person name="Zdrahal Z."/>
            <person name="Ruzickova V."/>
            <person name="Doskar J."/>
            <person name="Pantucek R."/>
        </authorList>
    </citation>
    <scope>NUCLEOTIDE SEQUENCE [LARGE SCALE GENOMIC DNA]</scope>
    <source>
        <strain evidence="1 2">CCM 4927</strain>
    </source>
</reference>
<protein>
    <submittedName>
        <fullName evidence="1">Uncharacterized protein</fullName>
    </submittedName>
</protein>
<gene>
    <name evidence="1" type="ORF">BFS35_005465</name>
</gene>
<dbReference type="Proteomes" id="UP000229523">
    <property type="component" value="Unassembled WGS sequence"/>
</dbReference>
<comment type="caution">
    <text evidence="1">The sequence shown here is derived from an EMBL/GenBank/DDBJ whole genome shotgun (WGS) entry which is preliminary data.</text>
</comment>
<evidence type="ECO:0000313" key="2">
    <source>
        <dbReference type="Proteomes" id="UP000229523"/>
    </source>
</evidence>
<keyword evidence="2" id="KW-1185">Reference proteome</keyword>
<dbReference type="RefSeq" id="WP_099579554.1">
    <property type="nucleotide sequence ID" value="NZ_MJBI02000002.1"/>
</dbReference>
<proteinExistence type="predicted"/>